<evidence type="ECO:0000313" key="2">
    <source>
        <dbReference type="Proteomes" id="UP000663879"/>
    </source>
</evidence>
<evidence type="ECO:0000313" key="1">
    <source>
        <dbReference type="EMBL" id="CAF1021599.1"/>
    </source>
</evidence>
<protein>
    <submittedName>
        <fullName evidence="1">Uncharacterized protein</fullName>
    </submittedName>
</protein>
<proteinExistence type="predicted"/>
<dbReference type="Proteomes" id="UP000663879">
    <property type="component" value="Unassembled WGS sequence"/>
</dbReference>
<sequence>MLEQVREMKRQVREIVQQQQQPQQKKQQQQQQQCEINNNTFPFVFYTLEELENNCYNEKFTWVQPCKQAEQYGQLNTQLRVQQQQQPEQQKTLLTIVTKQQEQQKQYQPRQQQQQPRNNQLTQTSVLGEREDSCPVCGTQQEVNQFELHINGHFSN</sequence>
<dbReference type="AlphaFoldDB" id="A0A814IBB1"/>
<accession>A0A814IBB1</accession>
<dbReference type="EMBL" id="CAJNOC010004431">
    <property type="protein sequence ID" value="CAF1021599.1"/>
    <property type="molecule type" value="Genomic_DNA"/>
</dbReference>
<gene>
    <name evidence="1" type="ORF">OXX778_LOCUS17408</name>
</gene>
<organism evidence="1 2">
    <name type="scientific">Brachionus calyciflorus</name>
    <dbReference type="NCBI Taxonomy" id="104777"/>
    <lineage>
        <taxon>Eukaryota</taxon>
        <taxon>Metazoa</taxon>
        <taxon>Spiralia</taxon>
        <taxon>Gnathifera</taxon>
        <taxon>Rotifera</taxon>
        <taxon>Eurotatoria</taxon>
        <taxon>Monogononta</taxon>
        <taxon>Pseudotrocha</taxon>
        <taxon>Ploima</taxon>
        <taxon>Brachionidae</taxon>
        <taxon>Brachionus</taxon>
    </lineage>
</organism>
<keyword evidence="2" id="KW-1185">Reference proteome</keyword>
<reference evidence="1" key="1">
    <citation type="submission" date="2021-02" db="EMBL/GenBank/DDBJ databases">
        <authorList>
            <person name="Nowell W R."/>
        </authorList>
    </citation>
    <scope>NUCLEOTIDE SEQUENCE</scope>
    <source>
        <strain evidence="1">Ploen Becks lab</strain>
    </source>
</reference>
<comment type="caution">
    <text evidence="1">The sequence shown here is derived from an EMBL/GenBank/DDBJ whole genome shotgun (WGS) entry which is preliminary data.</text>
</comment>
<name>A0A814IBB1_9BILA</name>